<dbReference type="InterPro" id="IPR036565">
    <property type="entry name" value="Mur-like_cat_sf"/>
</dbReference>
<comment type="similarity">
    <text evidence="1">Belongs to the folylpolyglutamate synthase family.</text>
</comment>
<dbReference type="Pfam" id="PF08245">
    <property type="entry name" value="Mur_ligase_M"/>
    <property type="match status" value="1"/>
</dbReference>
<dbReference type="InterPro" id="IPR013221">
    <property type="entry name" value="Mur_ligase_cen"/>
</dbReference>
<evidence type="ECO:0000256" key="2">
    <source>
        <dbReference type="ARBA" id="ARBA00013025"/>
    </source>
</evidence>
<dbReference type="PANTHER" id="PTHR11136">
    <property type="entry name" value="FOLYLPOLYGLUTAMATE SYNTHASE-RELATED"/>
    <property type="match status" value="1"/>
</dbReference>
<dbReference type="SUPFAM" id="SSF53623">
    <property type="entry name" value="MurD-like peptide ligases, catalytic domain"/>
    <property type="match status" value="1"/>
</dbReference>
<dbReference type="NCBIfam" id="TIGR01499">
    <property type="entry name" value="folC"/>
    <property type="match status" value="1"/>
</dbReference>
<evidence type="ECO:0000313" key="14">
    <source>
        <dbReference type="Proteomes" id="UP001501295"/>
    </source>
</evidence>
<evidence type="ECO:0000256" key="10">
    <source>
        <dbReference type="SAM" id="MobiDB-lite"/>
    </source>
</evidence>
<dbReference type="InterPro" id="IPR036615">
    <property type="entry name" value="Mur_ligase_C_dom_sf"/>
</dbReference>
<evidence type="ECO:0000256" key="9">
    <source>
        <dbReference type="ARBA" id="ARBA00047493"/>
    </source>
</evidence>
<evidence type="ECO:0000259" key="11">
    <source>
        <dbReference type="Pfam" id="PF02875"/>
    </source>
</evidence>
<evidence type="ECO:0000256" key="3">
    <source>
        <dbReference type="ARBA" id="ARBA00022598"/>
    </source>
</evidence>
<gene>
    <name evidence="13" type="ORF">GCM10025780_11450</name>
</gene>
<dbReference type="SUPFAM" id="SSF53244">
    <property type="entry name" value="MurD-like peptide ligases, peptide-binding domain"/>
    <property type="match status" value="1"/>
</dbReference>
<dbReference type="InterPro" id="IPR004101">
    <property type="entry name" value="Mur_ligase_C"/>
</dbReference>
<keyword evidence="7" id="KW-0460">Magnesium</keyword>
<dbReference type="PROSITE" id="PS01011">
    <property type="entry name" value="FOLYLPOLYGLU_SYNT_1"/>
    <property type="match status" value="1"/>
</dbReference>
<accession>A0ABP8VRS1</accession>
<proteinExistence type="inferred from homology"/>
<comment type="caution">
    <text evidence="13">The sequence shown here is derived from an EMBL/GenBank/DDBJ whole genome shotgun (WGS) entry which is preliminary data.</text>
</comment>
<dbReference type="EC" id="6.3.2.17" evidence="2"/>
<keyword evidence="3" id="KW-0436">Ligase</keyword>
<dbReference type="Gene3D" id="3.90.190.20">
    <property type="entry name" value="Mur ligase, C-terminal domain"/>
    <property type="match status" value="1"/>
</dbReference>
<keyword evidence="6" id="KW-0067">ATP-binding</keyword>
<dbReference type="InterPro" id="IPR018109">
    <property type="entry name" value="Folylpolyglutamate_synth_CS"/>
</dbReference>
<evidence type="ECO:0000256" key="7">
    <source>
        <dbReference type="ARBA" id="ARBA00022842"/>
    </source>
</evidence>
<evidence type="ECO:0000313" key="13">
    <source>
        <dbReference type="EMBL" id="GAA4669850.1"/>
    </source>
</evidence>
<evidence type="ECO:0000256" key="6">
    <source>
        <dbReference type="ARBA" id="ARBA00022840"/>
    </source>
</evidence>
<dbReference type="Proteomes" id="UP001501295">
    <property type="component" value="Unassembled WGS sequence"/>
</dbReference>
<evidence type="ECO:0000256" key="5">
    <source>
        <dbReference type="ARBA" id="ARBA00022741"/>
    </source>
</evidence>
<protein>
    <recommendedName>
        <fullName evidence="2">tetrahydrofolate synthase</fullName>
        <ecNumber evidence="2">6.3.2.17</ecNumber>
    </recommendedName>
    <alternativeName>
        <fullName evidence="8">Tetrahydrofolylpolyglutamate synthase</fullName>
    </alternativeName>
</protein>
<evidence type="ECO:0000256" key="1">
    <source>
        <dbReference type="ARBA" id="ARBA00008276"/>
    </source>
</evidence>
<dbReference type="PANTHER" id="PTHR11136:SF0">
    <property type="entry name" value="DIHYDROFOLATE SYNTHETASE-RELATED"/>
    <property type="match status" value="1"/>
</dbReference>
<dbReference type="EMBL" id="BAABLM010000002">
    <property type="protein sequence ID" value="GAA4669850.1"/>
    <property type="molecule type" value="Genomic_DNA"/>
</dbReference>
<dbReference type="Gene3D" id="3.40.1190.10">
    <property type="entry name" value="Mur-like, catalytic domain"/>
    <property type="match status" value="1"/>
</dbReference>
<evidence type="ECO:0000259" key="12">
    <source>
        <dbReference type="Pfam" id="PF08245"/>
    </source>
</evidence>
<keyword evidence="5" id="KW-0547">Nucleotide-binding</keyword>
<feature type="domain" description="Mur ligase central" evidence="12">
    <location>
        <begin position="115"/>
        <end position="345"/>
    </location>
</feature>
<evidence type="ECO:0000256" key="4">
    <source>
        <dbReference type="ARBA" id="ARBA00022723"/>
    </source>
</evidence>
<dbReference type="InterPro" id="IPR001645">
    <property type="entry name" value="Folylpolyglutamate_synth"/>
</dbReference>
<dbReference type="Pfam" id="PF02875">
    <property type="entry name" value="Mur_ligase_C"/>
    <property type="match status" value="1"/>
</dbReference>
<organism evidence="13 14">
    <name type="scientific">Frondihabitans cladoniiphilus</name>
    <dbReference type="NCBI Taxonomy" id="715785"/>
    <lineage>
        <taxon>Bacteria</taxon>
        <taxon>Bacillati</taxon>
        <taxon>Actinomycetota</taxon>
        <taxon>Actinomycetes</taxon>
        <taxon>Micrococcales</taxon>
        <taxon>Microbacteriaceae</taxon>
        <taxon>Frondihabitans</taxon>
    </lineage>
</organism>
<comment type="catalytic activity">
    <reaction evidence="9">
        <text>(6S)-5,6,7,8-tetrahydrofolyl-(gamma-L-Glu)(n) + L-glutamate + ATP = (6S)-5,6,7,8-tetrahydrofolyl-(gamma-L-Glu)(n+1) + ADP + phosphate + H(+)</text>
        <dbReference type="Rhea" id="RHEA:10580"/>
        <dbReference type="Rhea" id="RHEA-COMP:14738"/>
        <dbReference type="Rhea" id="RHEA-COMP:14740"/>
        <dbReference type="ChEBI" id="CHEBI:15378"/>
        <dbReference type="ChEBI" id="CHEBI:29985"/>
        <dbReference type="ChEBI" id="CHEBI:30616"/>
        <dbReference type="ChEBI" id="CHEBI:43474"/>
        <dbReference type="ChEBI" id="CHEBI:141005"/>
        <dbReference type="ChEBI" id="CHEBI:456216"/>
        <dbReference type="EC" id="6.3.2.17"/>
    </reaction>
</comment>
<keyword evidence="14" id="KW-1185">Reference proteome</keyword>
<feature type="domain" description="Mur ligase C-terminal" evidence="11">
    <location>
        <begin position="372"/>
        <end position="495"/>
    </location>
</feature>
<reference evidence="14" key="1">
    <citation type="journal article" date="2019" name="Int. J. Syst. Evol. Microbiol.">
        <title>The Global Catalogue of Microorganisms (GCM) 10K type strain sequencing project: providing services to taxonomists for standard genome sequencing and annotation.</title>
        <authorList>
            <consortium name="The Broad Institute Genomics Platform"/>
            <consortium name="The Broad Institute Genome Sequencing Center for Infectious Disease"/>
            <person name="Wu L."/>
            <person name="Ma J."/>
        </authorList>
    </citation>
    <scope>NUCLEOTIDE SEQUENCE [LARGE SCALE GENOMIC DNA]</scope>
    <source>
        <strain evidence="14">JCM 18956</strain>
    </source>
</reference>
<evidence type="ECO:0000256" key="8">
    <source>
        <dbReference type="ARBA" id="ARBA00030592"/>
    </source>
</evidence>
<keyword evidence="4" id="KW-0479">Metal-binding</keyword>
<sequence length="512" mass="54269">MSDTPRGPRDDDEDDETFDPGPLPDVFGTREDFGDFPTLGDDDERDHDDRDDERRAEADEIAAEKERDALAARQVFEELLARVGEQAPQPRLGATRRAVELLGDPHHAYPVIHLTGTNGKTSTSRIIESILRSYGLRTGLMTSPHLTKVNERIVIDGEPISDAALASNWADIQPFLVIVDTELAAAAEEPLTYFEALTVLAFAAFADAPVDVVVLEVGMGGEWDSTNVADGQVAVFTPIALDHTKRLGNTVAEIARTKSGIIKPAANVVSALQVPEALEELKRAVELTESTLVVETQGFGVTASAPAVGGQLISVQGLAGRYDDLALPLFGRHQAQNAAVAIAAVESFLGNGTQALDSELLADGLAAVTSPGRLQILANDPVILVDAAHNPHGAHSLSQALGEYFSFDKIVAVLGILADKDAAGIVRELAPTVEHFVITQSDSERSIDADELAAIVVGIVGPDRVTVEPNVVSALGVARDYAEEGERGAVVVTGSITLVGEVIGLTKEEGWK</sequence>
<name>A0ABP8VRS1_9MICO</name>
<dbReference type="RefSeq" id="WP_345374245.1">
    <property type="nucleotide sequence ID" value="NZ_BAABLM010000002.1"/>
</dbReference>
<feature type="region of interest" description="Disordered" evidence="10">
    <location>
        <begin position="1"/>
        <end position="57"/>
    </location>
</feature>
<feature type="compositionally biased region" description="Acidic residues" evidence="10">
    <location>
        <begin position="40"/>
        <end position="51"/>
    </location>
</feature>